<sequence>MTTKELHVHFNPEVETIQYDPDEPPAQNYLKKRPRVSKEFIGAKEEPISPSKIEYKMDINTFFEGSQKKKVDTEKMEDWEIRQALRRLGLKTVGTLADQKRRLEKYYTKPTKTGGEKIAKVKTQKKGKKAPLTLDQLQNL</sequence>
<accession>A0A0A1TVP8</accession>
<evidence type="ECO:0000313" key="3">
    <source>
        <dbReference type="Proteomes" id="UP000014680"/>
    </source>
</evidence>
<dbReference type="OMA" id="MDINTFF"/>
<gene>
    <name evidence="2" type="ORF">EIN_170570</name>
</gene>
<dbReference type="OrthoDB" id="29926at2759"/>
<keyword evidence="3" id="KW-1185">Reference proteome</keyword>
<dbReference type="EMBL" id="KB207112">
    <property type="protein sequence ID" value="ELP84532.1"/>
    <property type="molecule type" value="Genomic_DNA"/>
</dbReference>
<dbReference type="AlphaFoldDB" id="A0A0A1TVP8"/>
<feature type="compositionally biased region" description="Basic residues" evidence="1">
    <location>
        <begin position="120"/>
        <end position="129"/>
    </location>
</feature>
<organism evidence="2 3">
    <name type="scientific">Entamoeba invadens IP1</name>
    <dbReference type="NCBI Taxonomy" id="370355"/>
    <lineage>
        <taxon>Eukaryota</taxon>
        <taxon>Amoebozoa</taxon>
        <taxon>Evosea</taxon>
        <taxon>Archamoebae</taxon>
        <taxon>Mastigamoebida</taxon>
        <taxon>Entamoebidae</taxon>
        <taxon>Entamoeba</taxon>
    </lineage>
</organism>
<dbReference type="GeneID" id="14883510"/>
<evidence type="ECO:0000313" key="2">
    <source>
        <dbReference type="EMBL" id="ELP84532.1"/>
    </source>
</evidence>
<dbReference type="KEGG" id="eiv:EIN_170570"/>
<dbReference type="RefSeq" id="XP_004183878.1">
    <property type="nucleotide sequence ID" value="XM_004183830.1"/>
</dbReference>
<dbReference type="Proteomes" id="UP000014680">
    <property type="component" value="Unassembled WGS sequence"/>
</dbReference>
<name>A0A0A1TVP8_ENTIV</name>
<evidence type="ECO:0008006" key="4">
    <source>
        <dbReference type="Google" id="ProtNLM"/>
    </source>
</evidence>
<reference evidence="2 3" key="1">
    <citation type="submission" date="2012-10" db="EMBL/GenBank/DDBJ databases">
        <authorList>
            <person name="Zafar N."/>
            <person name="Inman J."/>
            <person name="Hall N."/>
            <person name="Lorenzi H."/>
            <person name="Caler E."/>
        </authorList>
    </citation>
    <scope>NUCLEOTIDE SEQUENCE [LARGE SCALE GENOMIC DNA]</scope>
    <source>
        <strain evidence="2 3">IP1</strain>
    </source>
</reference>
<protein>
    <recommendedName>
        <fullName evidence="4">SAP domain-containing protein</fullName>
    </recommendedName>
</protein>
<dbReference type="VEuPathDB" id="AmoebaDB:EIN_170570"/>
<feature type="region of interest" description="Disordered" evidence="1">
    <location>
        <begin position="117"/>
        <end position="140"/>
    </location>
</feature>
<evidence type="ECO:0000256" key="1">
    <source>
        <dbReference type="SAM" id="MobiDB-lite"/>
    </source>
</evidence>
<proteinExistence type="predicted"/>